<proteinExistence type="predicted"/>
<evidence type="ECO:0000313" key="1">
    <source>
        <dbReference type="WBParaSite" id="MCU_012119-RA"/>
    </source>
</evidence>
<sequence>MTLDPAERILRLQKSCGILPEFDPNTHQHVIENFYCSICEIQVTDHRTKHCRTCNKCVSNF</sequence>
<name>A0A5K3G1W7_MESCO</name>
<protein>
    <submittedName>
        <fullName evidence="1">Protein S-acyltransferase</fullName>
    </submittedName>
</protein>
<organism evidence="1">
    <name type="scientific">Mesocestoides corti</name>
    <name type="common">Flatworm</name>
    <dbReference type="NCBI Taxonomy" id="53468"/>
    <lineage>
        <taxon>Eukaryota</taxon>
        <taxon>Metazoa</taxon>
        <taxon>Spiralia</taxon>
        <taxon>Lophotrochozoa</taxon>
        <taxon>Platyhelminthes</taxon>
        <taxon>Cestoda</taxon>
        <taxon>Eucestoda</taxon>
        <taxon>Cyclophyllidea</taxon>
        <taxon>Mesocestoididae</taxon>
        <taxon>Mesocestoides</taxon>
    </lineage>
</organism>
<dbReference type="AlphaFoldDB" id="A0A5K3G1W7"/>
<accession>A0A5K3G1W7</accession>
<reference evidence="1" key="1">
    <citation type="submission" date="2019-11" db="UniProtKB">
        <authorList>
            <consortium name="WormBaseParasite"/>
        </authorList>
    </citation>
    <scope>IDENTIFICATION</scope>
</reference>
<dbReference type="WBParaSite" id="MCU_012119-RA">
    <property type="protein sequence ID" value="MCU_012119-RA"/>
    <property type="gene ID" value="MCU_012119"/>
</dbReference>